<keyword evidence="3" id="KW-0238">DNA-binding</keyword>
<dbReference type="PROSITE" id="PS50943">
    <property type="entry name" value="HTH_CROC1"/>
    <property type="match status" value="1"/>
</dbReference>
<comment type="similarity">
    <text evidence="1">Belongs to the short-chain fatty acyl-CoA assimilation regulator (ScfR) family.</text>
</comment>
<evidence type="ECO:0000256" key="4">
    <source>
        <dbReference type="ARBA" id="ARBA00023163"/>
    </source>
</evidence>
<dbReference type="InterPro" id="IPR010359">
    <property type="entry name" value="IrrE_HExxH"/>
</dbReference>
<feature type="domain" description="HTH cro/C1-type" evidence="5">
    <location>
        <begin position="11"/>
        <end position="65"/>
    </location>
</feature>
<evidence type="ECO:0000313" key="7">
    <source>
        <dbReference type="Proteomes" id="UP000245911"/>
    </source>
</evidence>
<dbReference type="InterPro" id="IPR010982">
    <property type="entry name" value="Lambda_DNA-bd_dom_sf"/>
</dbReference>
<evidence type="ECO:0000313" key="6">
    <source>
        <dbReference type="EMBL" id="PVH28104.1"/>
    </source>
</evidence>
<evidence type="ECO:0000256" key="3">
    <source>
        <dbReference type="ARBA" id="ARBA00023125"/>
    </source>
</evidence>
<dbReference type="EMBL" id="QDKM01000006">
    <property type="protein sequence ID" value="PVH28104.1"/>
    <property type="molecule type" value="Genomic_DNA"/>
</dbReference>
<protein>
    <recommendedName>
        <fullName evidence="5">HTH cro/C1-type domain-containing protein</fullName>
    </recommendedName>
</protein>
<reference evidence="6 7" key="1">
    <citation type="submission" date="2018-04" db="EMBL/GenBank/DDBJ databases">
        <title>Pararhodobacter oceanense sp. nov., isolated from marine intertidal sediment.</title>
        <authorList>
            <person name="Wang X.-L."/>
            <person name="Du Z.-J."/>
        </authorList>
    </citation>
    <scope>NUCLEOTIDE SEQUENCE [LARGE SCALE GENOMIC DNA]</scope>
    <source>
        <strain evidence="6 7">AM505</strain>
    </source>
</reference>
<evidence type="ECO:0000259" key="5">
    <source>
        <dbReference type="PROSITE" id="PS50943"/>
    </source>
</evidence>
<gene>
    <name evidence="6" type="ORF">DDE20_13375</name>
</gene>
<dbReference type="InterPro" id="IPR001387">
    <property type="entry name" value="Cro/C1-type_HTH"/>
</dbReference>
<dbReference type="GO" id="GO:0003677">
    <property type="term" value="F:DNA binding"/>
    <property type="evidence" value="ECO:0007669"/>
    <property type="project" value="UniProtKB-KW"/>
</dbReference>
<proteinExistence type="inferred from homology"/>
<dbReference type="InterPro" id="IPR050807">
    <property type="entry name" value="TransReg_Diox_bact_type"/>
</dbReference>
<keyword evidence="2" id="KW-0805">Transcription regulation</keyword>
<dbReference type="CDD" id="cd00093">
    <property type="entry name" value="HTH_XRE"/>
    <property type="match status" value="1"/>
</dbReference>
<name>A0A2T8HRQ2_9RHOB</name>
<dbReference type="SUPFAM" id="SSF47413">
    <property type="entry name" value="lambda repressor-like DNA-binding domains"/>
    <property type="match status" value="1"/>
</dbReference>
<dbReference type="Pfam" id="PF09856">
    <property type="entry name" value="ScfRs"/>
    <property type="match status" value="1"/>
</dbReference>
<organism evidence="6 7">
    <name type="scientific">Pararhodobacter oceanensis</name>
    <dbReference type="NCBI Taxonomy" id="2172121"/>
    <lineage>
        <taxon>Bacteria</taxon>
        <taxon>Pseudomonadati</taxon>
        <taxon>Pseudomonadota</taxon>
        <taxon>Alphaproteobacteria</taxon>
        <taxon>Rhodobacterales</taxon>
        <taxon>Paracoccaceae</taxon>
        <taxon>Pararhodobacter</taxon>
    </lineage>
</organism>
<comment type="caution">
    <text evidence="6">The sequence shown here is derived from an EMBL/GenBank/DDBJ whole genome shotgun (WGS) entry which is preliminary data.</text>
</comment>
<dbReference type="Pfam" id="PF01381">
    <property type="entry name" value="HTH_3"/>
    <property type="match status" value="1"/>
</dbReference>
<dbReference type="GO" id="GO:0003700">
    <property type="term" value="F:DNA-binding transcription factor activity"/>
    <property type="evidence" value="ECO:0007669"/>
    <property type="project" value="TreeGrafter"/>
</dbReference>
<keyword evidence="4" id="KW-0804">Transcription</keyword>
<dbReference type="InterPro" id="IPR018653">
    <property type="entry name" value="ScfR_C"/>
</dbReference>
<dbReference type="OrthoDB" id="7790108at2"/>
<dbReference type="PANTHER" id="PTHR46797:SF23">
    <property type="entry name" value="HTH-TYPE TRANSCRIPTIONAL REGULATOR SUTR"/>
    <property type="match status" value="1"/>
</dbReference>
<accession>A0A2T8HRQ2</accession>
<dbReference type="SMART" id="SM00530">
    <property type="entry name" value="HTH_XRE"/>
    <property type="match status" value="1"/>
</dbReference>
<dbReference type="AlphaFoldDB" id="A0A2T8HRQ2"/>
<sequence length="534" mass="58466">MAMRAPIGIRVRRHRMALKLTQAGLARAVGISPSYLNLIENNKREIGGSLLQAIAQHLGLGVEDLSGDPEQRTLNALQEVLNDPLLQRLALEQADLHDLVARFPEVARALTKLHAAYTDANSELDAYANRLSSDPMLSQMLHEVLSRITAMRSSAEILSKMEDLAPKDRQRFSGLISSEASSMSETVRGLASYFDMESRERRTLSPLREVEDALINSNNHFPELELLAEALRAEIEAQGAFGESAMAAALEAQFGVTCRRWTGAVRAQMPAQVIASGGPRPARYDGDAKTLWLRGSATAATRQFQMCRLYAQQAGAAQIDATCDRLDLSSPEARALAQGALSSYVAGAMVMPYAQFWTDAEAQRYDIDLLSHSYTASFEQVAHRLVTLRREGAEGVPFGFLRSDISGRLTKRFPLPGLSLPSSGFGCSLWPIYSVFGTSGIQRQISEFPNGARFLLIAKTVKKRVQAWQEQPLVFSVMLACDLLHAGRTVYGQGLDLDDPQARVPVGPSCLLCVREGCSHRQEEAATMMQSPTG</sequence>
<dbReference type="Gene3D" id="1.10.260.40">
    <property type="entry name" value="lambda repressor-like DNA-binding domains"/>
    <property type="match status" value="1"/>
</dbReference>
<evidence type="ECO:0000256" key="2">
    <source>
        <dbReference type="ARBA" id="ARBA00023015"/>
    </source>
</evidence>
<dbReference type="PANTHER" id="PTHR46797">
    <property type="entry name" value="HTH-TYPE TRANSCRIPTIONAL REGULATOR"/>
    <property type="match status" value="1"/>
</dbReference>
<dbReference type="Proteomes" id="UP000245911">
    <property type="component" value="Unassembled WGS sequence"/>
</dbReference>
<evidence type="ECO:0000256" key="1">
    <source>
        <dbReference type="ARBA" id="ARBA00007227"/>
    </source>
</evidence>
<dbReference type="GO" id="GO:0005829">
    <property type="term" value="C:cytosol"/>
    <property type="evidence" value="ECO:0007669"/>
    <property type="project" value="TreeGrafter"/>
</dbReference>
<dbReference type="Pfam" id="PF06114">
    <property type="entry name" value="Peptidase_M78"/>
    <property type="match status" value="1"/>
</dbReference>
<keyword evidence="7" id="KW-1185">Reference proteome</keyword>